<evidence type="ECO:0000256" key="6">
    <source>
        <dbReference type="ARBA" id="ARBA00023235"/>
    </source>
</evidence>
<dbReference type="CDD" id="cd02892">
    <property type="entry name" value="SQCY_1"/>
    <property type="match status" value="1"/>
</dbReference>
<dbReference type="AlphaFoldDB" id="A0AA38H1F8"/>
<evidence type="ECO:0000313" key="11">
    <source>
        <dbReference type="Proteomes" id="UP001164286"/>
    </source>
</evidence>
<dbReference type="InterPro" id="IPR018333">
    <property type="entry name" value="Squalene_cyclase"/>
</dbReference>
<evidence type="ECO:0000256" key="5">
    <source>
        <dbReference type="ARBA" id="ARBA00023098"/>
    </source>
</evidence>
<gene>
    <name evidence="10" type="ORF">MKK02DRAFT_21153</name>
</gene>
<evidence type="ECO:0000256" key="7">
    <source>
        <dbReference type="RuleBase" id="RU362003"/>
    </source>
</evidence>
<feature type="domain" description="Squalene cyclase C-terminal" evidence="8">
    <location>
        <begin position="386"/>
        <end position="717"/>
    </location>
</feature>
<dbReference type="PROSITE" id="PS01074">
    <property type="entry name" value="TERPENE_SYNTHASES"/>
    <property type="match status" value="1"/>
</dbReference>
<dbReference type="InterPro" id="IPR032697">
    <property type="entry name" value="SQ_cyclase_N"/>
</dbReference>
<reference evidence="10" key="1">
    <citation type="journal article" date="2022" name="G3 (Bethesda)">
        <title>High quality genome of the basidiomycete yeast Dioszegia hungarica PDD-24b-2 isolated from cloud water.</title>
        <authorList>
            <person name="Jarrige D."/>
            <person name="Haridas S."/>
            <person name="Bleykasten-Grosshans C."/>
            <person name="Joly M."/>
            <person name="Nadalig T."/>
            <person name="Sancelme M."/>
            <person name="Vuilleumier S."/>
            <person name="Grigoriev I.V."/>
            <person name="Amato P."/>
            <person name="Bringel F."/>
        </authorList>
    </citation>
    <scope>NUCLEOTIDE SEQUENCE</scope>
    <source>
        <strain evidence="10">PDD-24b-2</strain>
    </source>
</reference>
<dbReference type="RefSeq" id="XP_052941702.1">
    <property type="nucleotide sequence ID" value="XM_053086369.1"/>
</dbReference>
<dbReference type="GO" id="GO:0006696">
    <property type="term" value="P:ergosterol biosynthetic process"/>
    <property type="evidence" value="ECO:0007669"/>
    <property type="project" value="TreeGrafter"/>
</dbReference>
<dbReference type="PANTHER" id="PTHR11764">
    <property type="entry name" value="TERPENE CYCLASE/MUTASE FAMILY MEMBER"/>
    <property type="match status" value="1"/>
</dbReference>
<dbReference type="Proteomes" id="UP001164286">
    <property type="component" value="Unassembled WGS sequence"/>
</dbReference>
<dbReference type="Pfam" id="PF13249">
    <property type="entry name" value="SQHop_cyclase_N"/>
    <property type="match status" value="1"/>
</dbReference>
<keyword evidence="5" id="KW-0443">Lipid metabolism</keyword>
<dbReference type="NCBIfam" id="TIGR01787">
    <property type="entry name" value="squalene_cyclas"/>
    <property type="match status" value="1"/>
</dbReference>
<dbReference type="Gene3D" id="1.50.10.20">
    <property type="match status" value="2"/>
</dbReference>
<keyword evidence="4" id="KW-0752">Steroid biosynthesis</keyword>
<protein>
    <recommendedName>
        <fullName evidence="7">Terpene cyclase/mutase family member</fullName>
        <ecNumber evidence="7">5.4.99.-</ecNumber>
    </recommendedName>
</protein>
<comment type="similarity">
    <text evidence="1 7">Belongs to the terpene cyclase/mutase family.</text>
</comment>
<dbReference type="GO" id="GO:0005811">
    <property type="term" value="C:lipid droplet"/>
    <property type="evidence" value="ECO:0007669"/>
    <property type="project" value="InterPro"/>
</dbReference>
<evidence type="ECO:0000256" key="4">
    <source>
        <dbReference type="ARBA" id="ARBA00022955"/>
    </source>
</evidence>
<dbReference type="FunFam" id="1.50.10.20:FF:000003">
    <property type="entry name" value="Terpene cyclase/mutase family member"/>
    <property type="match status" value="1"/>
</dbReference>
<name>A0AA38H1F8_9TREE</name>
<keyword evidence="2" id="KW-0444">Lipid biosynthesis</keyword>
<accession>A0AA38H1F8</accession>
<dbReference type="InterPro" id="IPR032696">
    <property type="entry name" value="SQ_cyclase_C"/>
</dbReference>
<feature type="domain" description="Squalene cyclase N-terminal" evidence="9">
    <location>
        <begin position="81"/>
        <end position="373"/>
    </location>
</feature>
<keyword evidence="11" id="KW-1185">Reference proteome</keyword>
<keyword evidence="3" id="KW-0677">Repeat</keyword>
<proteinExistence type="inferred from homology"/>
<evidence type="ECO:0000256" key="3">
    <source>
        <dbReference type="ARBA" id="ARBA00022737"/>
    </source>
</evidence>
<evidence type="ECO:0000256" key="1">
    <source>
        <dbReference type="ARBA" id="ARBA00009755"/>
    </source>
</evidence>
<dbReference type="InterPro" id="IPR008930">
    <property type="entry name" value="Terpenoid_cyclase/PrenylTrfase"/>
</dbReference>
<sequence>MASSSYRTSRETDLLGWRLKVGEDNHGQHKWVYLPEGPAREAWPQSKGDKYAIGLEMDMPDLPQPKTYMDGARNGLAFYKELQAEDGHFATEYGGPLFLIPGLIVALSVTGQALRPEQQAEMRRYLLAKRRPEGGWGLHTAAPPTVFGTVMNYVALRLLGMSPDEEPMTEIRALIHKMGGAVCIPTWGKTWLSILGCYEWEGMGPVPPELWLLPDWVPFAPWRWWVHVRNVAVPTAYLYGIRFIGPITPLVLSLRQELYTQPYSSIKWAKQQTNISPLDIYNPHSRTLDAVHAVCHIYEHLPSLPYVSSLLPIRKLALKRVYQLLTYEDENTGYQTIGPVSKAFNMVARFAGEGADSHAFKQHMIKVENFLWMGKDGLMMCGTDGSQLWDLTFIAQAMVETGLAEEEGNRKCVEGMLGWLDKAQIRENPPHFESAWRHRTKGAWAFSTPEQGYVVSDCVAEGLKAAMSLQSLSNTSKNITVDRMRDAVDTILSMQNPNGGYASYELQRAGEGLEIINAAEVFGSIMIDYLYPECTTSALSALVHFSKIDPSYKKKEIAMTVEKAIKWIKTDQRADGSWYGSWGICFTYATMFALEALGIAGETYANSDNVRRACDFLVGKQKEDGGWGETYMSCVSLEYVQHDTSQVVMTAWAILALIYGQYPDKTVIDRAAKVIMGRQKKDGRWEQEDTEGIFNKNCAIDYPAFKFIFCIWALGRADKYLRE</sequence>
<dbReference type="PANTHER" id="PTHR11764:SF20">
    <property type="entry name" value="LANOSTEROL SYNTHASE"/>
    <property type="match status" value="1"/>
</dbReference>
<dbReference type="SUPFAM" id="SSF48239">
    <property type="entry name" value="Terpenoid cyclases/Protein prenyltransferases"/>
    <property type="match status" value="2"/>
</dbReference>
<keyword evidence="6 7" id="KW-0413">Isomerase</keyword>
<dbReference type="GO" id="GO:0000250">
    <property type="term" value="F:lanosterol synthase activity"/>
    <property type="evidence" value="ECO:0007669"/>
    <property type="project" value="UniProtKB-ARBA"/>
</dbReference>
<organism evidence="10 11">
    <name type="scientific">Dioszegia hungarica</name>
    <dbReference type="NCBI Taxonomy" id="4972"/>
    <lineage>
        <taxon>Eukaryota</taxon>
        <taxon>Fungi</taxon>
        <taxon>Dikarya</taxon>
        <taxon>Basidiomycota</taxon>
        <taxon>Agaricomycotina</taxon>
        <taxon>Tremellomycetes</taxon>
        <taxon>Tremellales</taxon>
        <taxon>Bulleribasidiaceae</taxon>
        <taxon>Dioszegia</taxon>
    </lineage>
</organism>
<dbReference type="GO" id="GO:0016104">
    <property type="term" value="P:triterpenoid biosynthetic process"/>
    <property type="evidence" value="ECO:0007669"/>
    <property type="project" value="InterPro"/>
</dbReference>
<dbReference type="Gene3D" id="6.20.120.20">
    <property type="match status" value="1"/>
</dbReference>
<dbReference type="InterPro" id="IPR002365">
    <property type="entry name" value="Terpene_synthase_CS"/>
</dbReference>
<dbReference type="SFLD" id="SFLDG01016">
    <property type="entry name" value="Prenyltransferase_Like_2"/>
    <property type="match status" value="1"/>
</dbReference>
<evidence type="ECO:0000313" key="10">
    <source>
        <dbReference type="EMBL" id="KAI9631925.1"/>
    </source>
</evidence>
<dbReference type="Pfam" id="PF13243">
    <property type="entry name" value="SQHop_cyclase_C"/>
    <property type="match status" value="1"/>
</dbReference>
<evidence type="ECO:0000259" key="9">
    <source>
        <dbReference type="Pfam" id="PF13249"/>
    </source>
</evidence>
<dbReference type="EC" id="5.4.99.-" evidence="7"/>
<evidence type="ECO:0000259" key="8">
    <source>
        <dbReference type="Pfam" id="PF13243"/>
    </source>
</evidence>
<dbReference type="GeneID" id="77725570"/>
<evidence type="ECO:0000256" key="2">
    <source>
        <dbReference type="ARBA" id="ARBA00022516"/>
    </source>
</evidence>
<dbReference type="EMBL" id="JAKWFO010000016">
    <property type="protein sequence ID" value="KAI9631925.1"/>
    <property type="molecule type" value="Genomic_DNA"/>
</dbReference>
<comment type="caution">
    <text evidence="10">The sequence shown here is derived from an EMBL/GenBank/DDBJ whole genome shotgun (WGS) entry which is preliminary data.</text>
</comment>